<feature type="region of interest" description="Disordered" evidence="1">
    <location>
        <begin position="226"/>
        <end position="247"/>
    </location>
</feature>
<evidence type="ECO:0000256" key="1">
    <source>
        <dbReference type="SAM" id="MobiDB-lite"/>
    </source>
</evidence>
<dbReference type="EMBL" id="JAFCJH010000017">
    <property type="protein sequence ID" value="MBR0797371.1"/>
    <property type="molecule type" value="Genomic_DNA"/>
</dbReference>
<dbReference type="InterPro" id="IPR006311">
    <property type="entry name" value="TAT_signal"/>
</dbReference>
<protein>
    <recommendedName>
        <fullName evidence="5">Sorbitol dehydrogenase</fullName>
    </recommendedName>
</protein>
<accession>A0ABS5FLX6</accession>
<keyword evidence="4" id="KW-1185">Reference proteome</keyword>
<feature type="transmembrane region" description="Helical" evidence="2">
    <location>
        <begin position="30"/>
        <end position="51"/>
    </location>
</feature>
<gene>
    <name evidence="3" type="ORF">JQ615_18445</name>
</gene>
<organism evidence="3 4">
    <name type="scientific">Bradyrhizobium jicamae</name>
    <dbReference type="NCBI Taxonomy" id="280332"/>
    <lineage>
        <taxon>Bacteria</taxon>
        <taxon>Pseudomonadati</taxon>
        <taxon>Pseudomonadota</taxon>
        <taxon>Alphaproteobacteria</taxon>
        <taxon>Hyphomicrobiales</taxon>
        <taxon>Nitrobacteraceae</taxon>
        <taxon>Bradyrhizobium</taxon>
    </lineage>
</organism>
<proteinExistence type="predicted"/>
<dbReference type="PROSITE" id="PS51318">
    <property type="entry name" value="TAT"/>
    <property type="match status" value="1"/>
</dbReference>
<evidence type="ECO:0008006" key="5">
    <source>
        <dbReference type="Google" id="ProtNLM"/>
    </source>
</evidence>
<reference evidence="4" key="1">
    <citation type="journal article" date="2021" name="ISME J.">
        <title>Evolutionary origin and ecological implication of a unique nif island in free-living Bradyrhizobium lineages.</title>
        <authorList>
            <person name="Tao J."/>
        </authorList>
    </citation>
    <scope>NUCLEOTIDE SEQUENCE [LARGE SCALE GENOMIC DNA]</scope>
    <source>
        <strain evidence="4">SZCCT0434</strain>
    </source>
</reference>
<keyword evidence="2" id="KW-1133">Transmembrane helix</keyword>
<evidence type="ECO:0000313" key="4">
    <source>
        <dbReference type="Proteomes" id="UP001315278"/>
    </source>
</evidence>
<dbReference type="Proteomes" id="UP001315278">
    <property type="component" value="Unassembled WGS sequence"/>
</dbReference>
<keyword evidence="2" id="KW-0812">Transmembrane</keyword>
<sequence length="247" mass="26425">MASSPHHRSRDVAAAGTPPDQAGDLSRRSLLAASVATTAVATVLPIAGSAYADAPDAKSPRDMMAFLVLSAALTGVHIATLAPEFTMVGSSDILDQRPTIDPFNIKDDYFRFIVAADKTSSFGNLLQIARDHRNSATDIAAAVNKSDDNSKFLARSIVLLWYLGSWYEPADLKSNVTPPGDQAGKRAFIGSQVVSAKAYTQGLIWQIAQAHPMGYSNLQFGYWSRDPNDPNDSGDRSNIGLITSTIP</sequence>
<name>A0ABS5FLX6_9BRAD</name>
<evidence type="ECO:0000313" key="3">
    <source>
        <dbReference type="EMBL" id="MBR0797371.1"/>
    </source>
</evidence>
<dbReference type="RefSeq" id="WP_212396872.1">
    <property type="nucleotide sequence ID" value="NZ_JAFCJH010000017.1"/>
</dbReference>
<evidence type="ECO:0000256" key="2">
    <source>
        <dbReference type="SAM" id="Phobius"/>
    </source>
</evidence>
<comment type="caution">
    <text evidence="3">The sequence shown here is derived from an EMBL/GenBank/DDBJ whole genome shotgun (WGS) entry which is preliminary data.</text>
</comment>
<feature type="transmembrane region" description="Helical" evidence="2">
    <location>
        <begin position="63"/>
        <end position="82"/>
    </location>
</feature>
<keyword evidence="2" id="KW-0472">Membrane</keyword>
<feature type="region of interest" description="Disordered" evidence="1">
    <location>
        <begin position="1"/>
        <end position="23"/>
    </location>
</feature>